<dbReference type="EMBL" id="KN832993">
    <property type="protein sequence ID" value="KIM82908.1"/>
    <property type="molecule type" value="Genomic_DNA"/>
</dbReference>
<gene>
    <name evidence="2" type="ORF">PILCRDRAFT_820205</name>
</gene>
<feature type="compositionally biased region" description="Acidic residues" evidence="1">
    <location>
        <begin position="57"/>
        <end position="67"/>
    </location>
</feature>
<keyword evidence="3" id="KW-1185">Reference proteome</keyword>
<reference evidence="2 3" key="1">
    <citation type="submission" date="2014-04" db="EMBL/GenBank/DDBJ databases">
        <authorList>
            <consortium name="DOE Joint Genome Institute"/>
            <person name="Kuo A."/>
            <person name="Tarkka M."/>
            <person name="Buscot F."/>
            <person name="Kohler A."/>
            <person name="Nagy L.G."/>
            <person name="Floudas D."/>
            <person name="Copeland A."/>
            <person name="Barry K.W."/>
            <person name="Cichocki N."/>
            <person name="Veneault-Fourrey C."/>
            <person name="LaButti K."/>
            <person name="Lindquist E.A."/>
            <person name="Lipzen A."/>
            <person name="Lundell T."/>
            <person name="Morin E."/>
            <person name="Murat C."/>
            <person name="Sun H."/>
            <person name="Tunlid A."/>
            <person name="Henrissat B."/>
            <person name="Grigoriev I.V."/>
            <person name="Hibbett D.S."/>
            <person name="Martin F."/>
            <person name="Nordberg H.P."/>
            <person name="Cantor M.N."/>
            <person name="Hua S.X."/>
        </authorList>
    </citation>
    <scope>NUCLEOTIDE SEQUENCE [LARGE SCALE GENOMIC DNA]</scope>
    <source>
        <strain evidence="2 3">F 1598</strain>
    </source>
</reference>
<dbReference type="InParanoid" id="A0A0C3B9D3"/>
<protein>
    <submittedName>
        <fullName evidence="2">Uncharacterized protein</fullName>
    </submittedName>
</protein>
<name>A0A0C3B9D3_PILCF</name>
<sequence length="67" mass="7224">MEIGLLSYLTYPNSVSVLRSRTLPVPAARIVRSVTTYQDSKLNGNTAMSVHGTDVPSDSDIESLEVA</sequence>
<evidence type="ECO:0000313" key="2">
    <source>
        <dbReference type="EMBL" id="KIM82908.1"/>
    </source>
</evidence>
<reference evidence="3" key="2">
    <citation type="submission" date="2015-01" db="EMBL/GenBank/DDBJ databases">
        <title>Evolutionary Origins and Diversification of the Mycorrhizal Mutualists.</title>
        <authorList>
            <consortium name="DOE Joint Genome Institute"/>
            <consortium name="Mycorrhizal Genomics Consortium"/>
            <person name="Kohler A."/>
            <person name="Kuo A."/>
            <person name="Nagy L.G."/>
            <person name="Floudas D."/>
            <person name="Copeland A."/>
            <person name="Barry K.W."/>
            <person name="Cichocki N."/>
            <person name="Veneault-Fourrey C."/>
            <person name="LaButti K."/>
            <person name="Lindquist E.A."/>
            <person name="Lipzen A."/>
            <person name="Lundell T."/>
            <person name="Morin E."/>
            <person name="Murat C."/>
            <person name="Riley R."/>
            <person name="Ohm R."/>
            <person name="Sun H."/>
            <person name="Tunlid A."/>
            <person name="Henrissat B."/>
            <person name="Grigoriev I.V."/>
            <person name="Hibbett D.S."/>
            <person name="Martin F."/>
        </authorList>
    </citation>
    <scope>NUCLEOTIDE SEQUENCE [LARGE SCALE GENOMIC DNA]</scope>
    <source>
        <strain evidence="3">F 1598</strain>
    </source>
</reference>
<dbReference type="Proteomes" id="UP000054166">
    <property type="component" value="Unassembled WGS sequence"/>
</dbReference>
<proteinExistence type="predicted"/>
<feature type="region of interest" description="Disordered" evidence="1">
    <location>
        <begin position="43"/>
        <end position="67"/>
    </location>
</feature>
<evidence type="ECO:0000256" key="1">
    <source>
        <dbReference type="SAM" id="MobiDB-lite"/>
    </source>
</evidence>
<organism evidence="2 3">
    <name type="scientific">Piloderma croceum (strain F 1598)</name>
    <dbReference type="NCBI Taxonomy" id="765440"/>
    <lineage>
        <taxon>Eukaryota</taxon>
        <taxon>Fungi</taxon>
        <taxon>Dikarya</taxon>
        <taxon>Basidiomycota</taxon>
        <taxon>Agaricomycotina</taxon>
        <taxon>Agaricomycetes</taxon>
        <taxon>Agaricomycetidae</taxon>
        <taxon>Atheliales</taxon>
        <taxon>Atheliaceae</taxon>
        <taxon>Piloderma</taxon>
    </lineage>
</organism>
<accession>A0A0C3B9D3</accession>
<dbReference type="HOGENOM" id="CLU_2813284_0_0_1"/>
<dbReference type="AlphaFoldDB" id="A0A0C3B9D3"/>
<evidence type="ECO:0000313" key="3">
    <source>
        <dbReference type="Proteomes" id="UP000054166"/>
    </source>
</evidence>